<dbReference type="EMBL" id="KZ678132">
    <property type="protein sequence ID" value="PSN69924.1"/>
    <property type="molecule type" value="Genomic_DNA"/>
</dbReference>
<evidence type="ECO:0000313" key="2">
    <source>
        <dbReference type="Proteomes" id="UP000240883"/>
    </source>
</evidence>
<dbReference type="AlphaFoldDB" id="A0A2T2NWX9"/>
<organism evidence="1 2">
    <name type="scientific">Corynespora cassiicola Philippines</name>
    <dbReference type="NCBI Taxonomy" id="1448308"/>
    <lineage>
        <taxon>Eukaryota</taxon>
        <taxon>Fungi</taxon>
        <taxon>Dikarya</taxon>
        <taxon>Ascomycota</taxon>
        <taxon>Pezizomycotina</taxon>
        <taxon>Dothideomycetes</taxon>
        <taxon>Pleosporomycetidae</taxon>
        <taxon>Pleosporales</taxon>
        <taxon>Corynesporascaceae</taxon>
        <taxon>Corynespora</taxon>
    </lineage>
</organism>
<evidence type="ECO:0000313" key="1">
    <source>
        <dbReference type="EMBL" id="PSN69924.1"/>
    </source>
</evidence>
<dbReference type="Proteomes" id="UP000240883">
    <property type="component" value="Unassembled WGS sequence"/>
</dbReference>
<keyword evidence="2" id="KW-1185">Reference proteome</keyword>
<proteinExistence type="predicted"/>
<gene>
    <name evidence="1" type="ORF">BS50DRAFT_674431</name>
</gene>
<sequence length="452" mass="50844">MASADVTKAAFSGGSLNAMTTISDLDCFDKTTNITGARESNSLVLSASRRDFSTRIALAFASIANFINRPGANLNPSQATKNPRRESLILFMMMTAMHQSRRAIGSILGFKERKKTCEYDLNNFSRWAQAHSSLIFGSLFIIPLRMPTEILANYSRDESPEVTRLFQNLSLCNSRSRFSSGYEIVSPDMGNTRPQIQCGSDIDKNSTSLTYDSSEEENDTTLEDAEEASLSLWQDDTLSLATSSDQNIVNDEHDQSHKVVMREVLLYDEKGSMHSLTCLLDTGATIDCISEIKARELQFKHSLRKLKAPVKVHVANGQNTSVQHVVKARWRFADNPNIYKQRLHVVKNLPYDIIISRQTIFQSKFLSPNIDFSSTIISNNDRKSIKELFPLGLIKLSSEQTDFQNKKDVAKTKTTAQLLEDEWKSVAKKIMAKKKALQDKRRQEISSDSSKQ</sequence>
<dbReference type="InterPro" id="IPR021109">
    <property type="entry name" value="Peptidase_aspartic_dom_sf"/>
</dbReference>
<accession>A0A2T2NWX9</accession>
<dbReference type="Gene3D" id="2.40.70.10">
    <property type="entry name" value="Acid Proteases"/>
    <property type="match status" value="1"/>
</dbReference>
<name>A0A2T2NWX9_CORCC</name>
<dbReference type="CDD" id="cd00303">
    <property type="entry name" value="retropepsin_like"/>
    <property type="match status" value="1"/>
</dbReference>
<reference evidence="1 2" key="1">
    <citation type="journal article" date="2018" name="Front. Microbiol.">
        <title>Genome-Wide Analysis of Corynespora cassiicola Leaf Fall Disease Putative Effectors.</title>
        <authorList>
            <person name="Lopez D."/>
            <person name="Ribeiro S."/>
            <person name="Label P."/>
            <person name="Fumanal B."/>
            <person name="Venisse J.S."/>
            <person name="Kohler A."/>
            <person name="de Oliveira R.R."/>
            <person name="Labutti K."/>
            <person name="Lipzen A."/>
            <person name="Lail K."/>
            <person name="Bauer D."/>
            <person name="Ohm R.A."/>
            <person name="Barry K.W."/>
            <person name="Spatafora J."/>
            <person name="Grigoriev I.V."/>
            <person name="Martin F.M."/>
            <person name="Pujade-Renaud V."/>
        </authorList>
    </citation>
    <scope>NUCLEOTIDE SEQUENCE [LARGE SCALE GENOMIC DNA]</scope>
    <source>
        <strain evidence="1 2">Philippines</strain>
    </source>
</reference>
<protein>
    <submittedName>
        <fullName evidence="1">Uncharacterized protein</fullName>
    </submittedName>
</protein>